<dbReference type="PANTHER" id="PTHR31285">
    <property type="entry name" value="NICOTINAMIDE MONONUCLEOTIDE ADENYLYLTRANSFERASE"/>
    <property type="match status" value="1"/>
</dbReference>
<accession>A0A8K0UQ58</accession>
<proteinExistence type="predicted"/>
<comment type="caution">
    <text evidence="1">The sequence shown here is derived from an EMBL/GenBank/DDBJ whole genome shotgun (WGS) entry which is preliminary data.</text>
</comment>
<dbReference type="SUPFAM" id="SSF52374">
    <property type="entry name" value="Nucleotidylyl transferase"/>
    <property type="match status" value="1"/>
</dbReference>
<dbReference type="PANTHER" id="PTHR31285:SF0">
    <property type="entry name" value="NICOTINAMIDE MONONUCLEOTIDE ADENYLYLTRANSFERASE"/>
    <property type="match status" value="1"/>
</dbReference>
<evidence type="ECO:0000313" key="1">
    <source>
        <dbReference type="EMBL" id="KAH8100944.1"/>
    </source>
</evidence>
<dbReference type="Proteomes" id="UP000813824">
    <property type="component" value="Unassembled WGS sequence"/>
</dbReference>
<reference evidence="1" key="1">
    <citation type="journal article" date="2021" name="New Phytol.">
        <title>Evolutionary innovations through gain and loss of genes in the ectomycorrhizal Boletales.</title>
        <authorList>
            <person name="Wu G."/>
            <person name="Miyauchi S."/>
            <person name="Morin E."/>
            <person name="Kuo A."/>
            <person name="Drula E."/>
            <person name="Varga T."/>
            <person name="Kohler A."/>
            <person name="Feng B."/>
            <person name="Cao Y."/>
            <person name="Lipzen A."/>
            <person name="Daum C."/>
            <person name="Hundley H."/>
            <person name="Pangilinan J."/>
            <person name="Johnson J."/>
            <person name="Barry K."/>
            <person name="LaButti K."/>
            <person name="Ng V."/>
            <person name="Ahrendt S."/>
            <person name="Min B."/>
            <person name="Choi I.G."/>
            <person name="Park H."/>
            <person name="Plett J.M."/>
            <person name="Magnuson J."/>
            <person name="Spatafora J.W."/>
            <person name="Nagy L.G."/>
            <person name="Henrissat B."/>
            <person name="Grigoriev I.V."/>
            <person name="Yang Z.L."/>
            <person name="Xu J."/>
            <person name="Martin F.M."/>
        </authorList>
    </citation>
    <scope>NUCLEOTIDE SEQUENCE</scope>
    <source>
        <strain evidence="1">KKN 215</strain>
    </source>
</reference>
<dbReference type="GO" id="GO:0016887">
    <property type="term" value="F:ATP hydrolysis activity"/>
    <property type="evidence" value="ECO:0007669"/>
    <property type="project" value="TreeGrafter"/>
</dbReference>
<protein>
    <submittedName>
        <fullName evidence="1">Nucleotidylyl transferase</fullName>
    </submittedName>
</protein>
<sequence>MPSQFEIHLHRVQSGLAKVEYVYLSHDRWPLSRQAPTGPRLNISVLDSSFNPPTLAHKALAETSFPESFKNTLGERERFHARLLLLSVRNADKLLNSSDATYAQRLEMMVLLAKDLSTVETLAPSAETQSTHEVADSNVAVAIIDEPTFVGKSNVLRTSIRERISQLSQTDVPAAESSGSRPSSSANPCLNFLVGMDTLDRLFAPRYYSSEEKMQASLRQFLSPDGDDSRVICARRSGLAEDPEVLEARTLTAAREFIHSDRIALVDLDSTLATLSSSAVRRQISGGTPDFVWKSFVTESVANYITVSGLYLHLAV</sequence>
<dbReference type="AlphaFoldDB" id="A0A8K0UQ58"/>
<name>A0A8K0UQ58_9AGAR</name>
<dbReference type="GO" id="GO:0000309">
    <property type="term" value="F:nicotinamide-nucleotide adenylyltransferase activity"/>
    <property type="evidence" value="ECO:0007669"/>
    <property type="project" value="TreeGrafter"/>
</dbReference>
<dbReference type="InterPro" id="IPR014729">
    <property type="entry name" value="Rossmann-like_a/b/a_fold"/>
</dbReference>
<dbReference type="GO" id="GO:0005634">
    <property type="term" value="C:nucleus"/>
    <property type="evidence" value="ECO:0007669"/>
    <property type="project" value="TreeGrafter"/>
</dbReference>
<keyword evidence="2" id="KW-1185">Reference proteome</keyword>
<evidence type="ECO:0000313" key="2">
    <source>
        <dbReference type="Proteomes" id="UP000813824"/>
    </source>
</evidence>
<dbReference type="Gene3D" id="3.40.50.620">
    <property type="entry name" value="HUPs"/>
    <property type="match status" value="1"/>
</dbReference>
<dbReference type="OrthoDB" id="5591297at2759"/>
<dbReference type="EMBL" id="JAEVFJ010000014">
    <property type="protein sequence ID" value="KAH8100944.1"/>
    <property type="molecule type" value="Genomic_DNA"/>
</dbReference>
<keyword evidence="1" id="KW-0808">Transferase</keyword>
<gene>
    <name evidence="1" type="ORF">BXZ70DRAFT_139011</name>
</gene>
<organism evidence="1 2">
    <name type="scientific">Cristinia sonorae</name>
    <dbReference type="NCBI Taxonomy" id="1940300"/>
    <lineage>
        <taxon>Eukaryota</taxon>
        <taxon>Fungi</taxon>
        <taxon>Dikarya</taxon>
        <taxon>Basidiomycota</taxon>
        <taxon>Agaricomycotina</taxon>
        <taxon>Agaricomycetes</taxon>
        <taxon>Agaricomycetidae</taxon>
        <taxon>Agaricales</taxon>
        <taxon>Pleurotineae</taxon>
        <taxon>Stephanosporaceae</taxon>
        <taxon>Cristinia</taxon>
    </lineage>
</organism>
<dbReference type="GO" id="GO:0005737">
    <property type="term" value="C:cytoplasm"/>
    <property type="evidence" value="ECO:0007669"/>
    <property type="project" value="TreeGrafter"/>
</dbReference>